<dbReference type="AlphaFoldDB" id="A0A1E4TZX1"/>
<dbReference type="EMBL" id="KV454012">
    <property type="protein sequence ID" value="ODV97296.1"/>
    <property type="molecule type" value="Genomic_DNA"/>
</dbReference>
<keyword evidence="4" id="KW-0507">mRNA processing</keyword>
<dbReference type="PANTHER" id="PTHR16290">
    <property type="entry name" value="TRANSCRIPTION FACTOR SMIF DECAPPING ENZYME DCP1"/>
    <property type="match status" value="1"/>
</dbReference>
<name>A0A1E4TZX1_PACTA</name>
<evidence type="ECO:0000256" key="4">
    <source>
        <dbReference type="ARBA" id="ARBA00022664"/>
    </source>
</evidence>
<dbReference type="Gene3D" id="2.30.29.30">
    <property type="entry name" value="Pleckstrin-homology domain (PH domain)/Phosphotyrosine-binding domain (PTB)"/>
    <property type="match status" value="1"/>
</dbReference>
<dbReference type="GO" id="GO:0000290">
    <property type="term" value="P:deadenylation-dependent decapping of nuclear-transcribed mRNA"/>
    <property type="evidence" value="ECO:0007669"/>
    <property type="project" value="EnsemblFungi"/>
</dbReference>
<dbReference type="OrthoDB" id="440673at2759"/>
<evidence type="ECO:0000256" key="1">
    <source>
        <dbReference type="ARBA" id="ARBA00004496"/>
    </source>
</evidence>
<reference evidence="6" key="1">
    <citation type="submission" date="2016-05" db="EMBL/GenBank/DDBJ databases">
        <title>Comparative genomics of biotechnologically important yeasts.</title>
        <authorList>
            <consortium name="DOE Joint Genome Institute"/>
            <person name="Riley R."/>
            <person name="Haridas S."/>
            <person name="Wolfe K.H."/>
            <person name="Lopes M.R."/>
            <person name="Hittinger C.T."/>
            <person name="Goker M."/>
            <person name="Salamov A."/>
            <person name="Wisecaver J."/>
            <person name="Long T.M."/>
            <person name="Aerts A.L."/>
            <person name="Barry K."/>
            <person name="Choi C."/>
            <person name="Clum A."/>
            <person name="Coughlan A.Y."/>
            <person name="Deshpande S."/>
            <person name="Douglass A.P."/>
            <person name="Hanson S.J."/>
            <person name="Klenk H.-P."/>
            <person name="Labutti K."/>
            <person name="Lapidus A."/>
            <person name="Lindquist E."/>
            <person name="Lipzen A."/>
            <person name="Meier-Kolthoff J.P."/>
            <person name="Ohm R.A."/>
            <person name="Otillar R.P."/>
            <person name="Pangilinan J."/>
            <person name="Peng Y."/>
            <person name="Rokas A."/>
            <person name="Rosa C.A."/>
            <person name="Scheuner C."/>
            <person name="Sibirny A.A."/>
            <person name="Slot J.C."/>
            <person name="Stielow J.B."/>
            <person name="Sun H."/>
            <person name="Kurtzman C.P."/>
            <person name="Blackwell M."/>
            <person name="Grigoriev I.V."/>
            <person name="Jeffries T.W."/>
        </authorList>
    </citation>
    <scope>NUCLEOTIDE SEQUENCE [LARGE SCALE GENOMIC DNA]</scope>
    <source>
        <strain evidence="6">NRRL Y-2460</strain>
    </source>
</reference>
<comment type="subcellular location">
    <subcellularLocation>
        <location evidence="1">Cytoplasm</location>
    </subcellularLocation>
</comment>
<dbReference type="CDD" id="cd09804">
    <property type="entry name" value="Dcp1"/>
    <property type="match status" value="1"/>
</dbReference>
<dbReference type="GO" id="GO:0031087">
    <property type="term" value="P:deadenylation-independent decapping of nuclear-transcribed mRNA"/>
    <property type="evidence" value="ECO:0007669"/>
    <property type="project" value="TreeGrafter"/>
</dbReference>
<dbReference type="InterPro" id="IPR010334">
    <property type="entry name" value="Dcp1"/>
</dbReference>
<dbReference type="GO" id="GO:0098562">
    <property type="term" value="C:cytoplasmic side of membrane"/>
    <property type="evidence" value="ECO:0007669"/>
    <property type="project" value="EnsemblFungi"/>
</dbReference>
<evidence type="ECO:0000313" key="6">
    <source>
        <dbReference type="Proteomes" id="UP000094236"/>
    </source>
</evidence>
<protein>
    <submittedName>
        <fullName evidence="5">Uncharacterized protein</fullName>
    </submittedName>
</protein>
<dbReference type="Pfam" id="PF06058">
    <property type="entry name" value="DCP1"/>
    <property type="match status" value="1"/>
</dbReference>
<dbReference type="GO" id="GO:0008047">
    <property type="term" value="F:enzyme activator activity"/>
    <property type="evidence" value="ECO:0007669"/>
    <property type="project" value="EnsemblFungi"/>
</dbReference>
<keyword evidence="3" id="KW-0963">Cytoplasm</keyword>
<organism evidence="5 6">
    <name type="scientific">Pachysolen tannophilus NRRL Y-2460</name>
    <dbReference type="NCBI Taxonomy" id="669874"/>
    <lineage>
        <taxon>Eukaryota</taxon>
        <taxon>Fungi</taxon>
        <taxon>Dikarya</taxon>
        <taxon>Ascomycota</taxon>
        <taxon>Saccharomycotina</taxon>
        <taxon>Pichiomycetes</taxon>
        <taxon>Pachysolenaceae</taxon>
        <taxon>Pachysolen</taxon>
    </lineage>
</organism>
<proteinExistence type="inferred from homology"/>
<dbReference type="GO" id="GO:0000932">
    <property type="term" value="C:P-body"/>
    <property type="evidence" value="ECO:0007669"/>
    <property type="project" value="EnsemblFungi"/>
</dbReference>
<dbReference type="STRING" id="669874.A0A1E4TZX1"/>
<sequence>MATTEDSTVGSLSTAPPLSTEQQLDEIALDKSTLNVYRKALTYNVIGKYDPKITQLVYHTSHSVLYQFNQDSENWDKLEYEGVLSIYSRNQAVDDKAKMSPNYILNNEIYTYGLMILNRIKTENFCLGLLSNKNVIDSDMIVEKNDDLIILKNLKDETYGIWIFDKADRENMFNILNVILNQSQSI</sequence>
<gene>
    <name evidence="5" type="ORF">PACTADRAFT_79685</name>
</gene>
<dbReference type="GO" id="GO:0003729">
    <property type="term" value="F:mRNA binding"/>
    <property type="evidence" value="ECO:0007669"/>
    <property type="project" value="EnsemblFungi"/>
</dbReference>
<accession>A0A1E4TZX1</accession>
<keyword evidence="6" id="KW-1185">Reference proteome</keyword>
<evidence type="ECO:0000256" key="2">
    <source>
        <dbReference type="ARBA" id="ARBA00008778"/>
    </source>
</evidence>
<dbReference type="SUPFAM" id="SSF50729">
    <property type="entry name" value="PH domain-like"/>
    <property type="match status" value="1"/>
</dbReference>
<dbReference type="Proteomes" id="UP000094236">
    <property type="component" value="Unassembled WGS sequence"/>
</dbReference>
<dbReference type="GO" id="GO:0006397">
    <property type="term" value="P:mRNA processing"/>
    <property type="evidence" value="ECO:0007669"/>
    <property type="project" value="UniProtKB-KW"/>
</dbReference>
<dbReference type="PANTHER" id="PTHR16290:SF0">
    <property type="entry name" value="DECAPPING PROTEIN 1, ISOFORM A"/>
    <property type="match status" value="1"/>
</dbReference>
<evidence type="ECO:0000256" key="3">
    <source>
        <dbReference type="ARBA" id="ARBA00022490"/>
    </source>
</evidence>
<comment type="similarity">
    <text evidence="2">Belongs to the DCP1 family.</text>
</comment>
<dbReference type="GO" id="GO:0005634">
    <property type="term" value="C:nucleus"/>
    <property type="evidence" value="ECO:0007669"/>
    <property type="project" value="EnsemblFungi"/>
</dbReference>
<dbReference type="GO" id="GO:0098745">
    <property type="term" value="C:RNA decapping complex"/>
    <property type="evidence" value="ECO:0007669"/>
    <property type="project" value="EnsemblFungi"/>
</dbReference>
<evidence type="ECO:0000313" key="5">
    <source>
        <dbReference type="EMBL" id="ODV97296.1"/>
    </source>
</evidence>
<dbReference type="InterPro" id="IPR011993">
    <property type="entry name" value="PH-like_dom_sf"/>
</dbReference>